<dbReference type="InterPro" id="IPR037401">
    <property type="entry name" value="SnoaL-like"/>
</dbReference>
<dbReference type="InterPro" id="IPR032710">
    <property type="entry name" value="NTF2-like_dom_sf"/>
</dbReference>
<name>A0A368TBP7_9ACTN</name>
<protein>
    <submittedName>
        <fullName evidence="2">DUF4440 domain-containing protein</fullName>
    </submittedName>
</protein>
<reference evidence="2 3" key="1">
    <citation type="submission" date="2018-04" db="EMBL/GenBank/DDBJ databases">
        <title>Novel actinobacteria from marine sediment.</title>
        <authorList>
            <person name="Ng Z.Y."/>
            <person name="Tan G.Y.A."/>
        </authorList>
    </citation>
    <scope>NUCLEOTIDE SEQUENCE [LARGE SCALE GENOMIC DNA]</scope>
    <source>
        <strain evidence="2 3">TPS81</strain>
    </source>
</reference>
<comment type="caution">
    <text evidence="2">The sequence shown here is derived from an EMBL/GenBank/DDBJ whole genome shotgun (WGS) entry which is preliminary data.</text>
</comment>
<evidence type="ECO:0000259" key="1">
    <source>
        <dbReference type="Pfam" id="PF12680"/>
    </source>
</evidence>
<organism evidence="2 3">
    <name type="scientific">Marinitenerispora sediminis</name>
    <dbReference type="NCBI Taxonomy" id="1931232"/>
    <lineage>
        <taxon>Bacteria</taxon>
        <taxon>Bacillati</taxon>
        <taxon>Actinomycetota</taxon>
        <taxon>Actinomycetes</taxon>
        <taxon>Streptosporangiales</taxon>
        <taxon>Nocardiopsidaceae</taxon>
        <taxon>Marinitenerispora</taxon>
    </lineage>
</organism>
<dbReference type="OrthoDB" id="7375616at2"/>
<dbReference type="Gene3D" id="3.10.450.50">
    <property type="match status" value="1"/>
</dbReference>
<dbReference type="EMBL" id="QEIN01000007">
    <property type="protein sequence ID" value="RCV62371.1"/>
    <property type="molecule type" value="Genomic_DNA"/>
</dbReference>
<dbReference type="Pfam" id="PF12680">
    <property type="entry name" value="SnoaL_2"/>
    <property type="match status" value="1"/>
</dbReference>
<feature type="domain" description="SnoaL-like" evidence="1">
    <location>
        <begin position="18"/>
        <end position="112"/>
    </location>
</feature>
<dbReference type="Proteomes" id="UP000253318">
    <property type="component" value="Unassembled WGS sequence"/>
</dbReference>
<dbReference type="SUPFAM" id="SSF54427">
    <property type="entry name" value="NTF2-like"/>
    <property type="match status" value="1"/>
</dbReference>
<keyword evidence="3" id="KW-1185">Reference proteome</keyword>
<gene>
    <name evidence="2" type="ORF">DEF24_01680</name>
</gene>
<dbReference type="AlphaFoldDB" id="A0A368TBP7"/>
<evidence type="ECO:0000313" key="3">
    <source>
        <dbReference type="Proteomes" id="UP000253318"/>
    </source>
</evidence>
<sequence>MPHGPGELPSRPDDVPAAFAERFNRGGIADVLEVYEPGAVLVPEPGTAATGEELRTGLLRHLALGLPIDVRPRHVYRAGDVALLVVDWRIRGEAADGSPVELAGTATDVVRRGGDGYWRYAVDNPFGTAA</sequence>
<proteinExistence type="predicted"/>
<accession>A0A368TBP7</accession>
<evidence type="ECO:0000313" key="2">
    <source>
        <dbReference type="EMBL" id="RCV62371.1"/>
    </source>
</evidence>